<evidence type="ECO:0000313" key="1">
    <source>
        <dbReference type="EMBL" id="AMO95488.1"/>
    </source>
</evidence>
<dbReference type="AlphaFoldDB" id="A0A127PCG3"/>
<sequence length="64" mass="7133">MFDFPEKFLKKNRSPAIFVRKSGIQAPCSPDIRPASFARVNMASDARQHYCATICAAIKKETAT</sequence>
<protein>
    <submittedName>
        <fullName evidence="1">Uncharacterized protein</fullName>
    </submittedName>
</protein>
<name>A0A127PCG3_9BURK</name>
<dbReference type="Proteomes" id="UP000072421">
    <property type="component" value="Chromosome"/>
</dbReference>
<accession>A0A127PCG3</accession>
<dbReference type="EMBL" id="CP013232">
    <property type="protein sequence ID" value="AMO95488.1"/>
    <property type="molecule type" value="Genomic_DNA"/>
</dbReference>
<gene>
    <name evidence="1" type="ORF">CFter6_2820</name>
</gene>
<evidence type="ECO:0000313" key="2">
    <source>
        <dbReference type="Proteomes" id="UP000072421"/>
    </source>
</evidence>
<dbReference type="PATRIC" id="fig|158899.10.peg.2812"/>
<reference evidence="1 2" key="1">
    <citation type="submission" date="2015-11" db="EMBL/GenBank/DDBJ databases">
        <title>Exploring the genomic traits of fungus-feeding bacterial genus Collimonas.</title>
        <authorList>
            <person name="Song C."/>
            <person name="Schmidt R."/>
            <person name="de Jager V."/>
            <person name="Krzyzanowska D."/>
            <person name="Jongedijk E."/>
            <person name="Cankar K."/>
            <person name="Beekwilder J."/>
            <person name="van Veen A."/>
            <person name="de Boer W."/>
            <person name="van Veen J.A."/>
            <person name="Garbeva P."/>
        </authorList>
    </citation>
    <scope>NUCLEOTIDE SEQUENCE [LARGE SCALE GENOMIC DNA]</scope>
    <source>
        <strain evidence="1 2">Ter6</strain>
    </source>
</reference>
<proteinExistence type="predicted"/>
<organism evidence="1">
    <name type="scientific">Collimonas fungivorans</name>
    <dbReference type="NCBI Taxonomy" id="158899"/>
    <lineage>
        <taxon>Bacteria</taxon>
        <taxon>Pseudomonadati</taxon>
        <taxon>Pseudomonadota</taxon>
        <taxon>Betaproteobacteria</taxon>
        <taxon>Burkholderiales</taxon>
        <taxon>Oxalobacteraceae</taxon>
        <taxon>Collimonas</taxon>
    </lineage>
</organism>